<dbReference type="InterPro" id="IPR043502">
    <property type="entry name" value="DNA/RNA_pol_sf"/>
</dbReference>
<dbReference type="GO" id="GO:0071897">
    <property type="term" value="P:DNA biosynthetic process"/>
    <property type="evidence" value="ECO:0007669"/>
    <property type="project" value="UniProtKB-ARBA"/>
</dbReference>
<evidence type="ECO:0008006" key="3">
    <source>
        <dbReference type="Google" id="ProtNLM"/>
    </source>
</evidence>
<organism evidence="1 2">
    <name type="scientific">Cotesia congregata</name>
    <name type="common">Parasitoid wasp</name>
    <name type="synonym">Apanteles congregatus</name>
    <dbReference type="NCBI Taxonomy" id="51543"/>
    <lineage>
        <taxon>Eukaryota</taxon>
        <taxon>Metazoa</taxon>
        <taxon>Ecdysozoa</taxon>
        <taxon>Arthropoda</taxon>
        <taxon>Hexapoda</taxon>
        <taxon>Insecta</taxon>
        <taxon>Pterygota</taxon>
        <taxon>Neoptera</taxon>
        <taxon>Endopterygota</taxon>
        <taxon>Hymenoptera</taxon>
        <taxon>Apocrita</taxon>
        <taxon>Ichneumonoidea</taxon>
        <taxon>Braconidae</taxon>
        <taxon>Microgastrinae</taxon>
        <taxon>Cotesia</taxon>
    </lineage>
</organism>
<sequence length="123" mass="14110">MLICDMIHGKTFIKWDGFNISTLIFVILEGMQQGTVTLLHHLPSNNTHSGAYADDTVVYVAHGKIPVIEQKLTTIVNQLYHYLKEWNLKMNADKSETILFRKTVNEITPQTIKIQEDKEDLNP</sequence>
<evidence type="ECO:0000313" key="1">
    <source>
        <dbReference type="EMBL" id="CAG5093152.1"/>
    </source>
</evidence>
<proteinExistence type="predicted"/>
<dbReference type="SUPFAM" id="SSF56672">
    <property type="entry name" value="DNA/RNA polymerases"/>
    <property type="match status" value="1"/>
</dbReference>
<dbReference type="EMBL" id="CAJNRD030001120">
    <property type="protein sequence ID" value="CAG5093152.1"/>
    <property type="molecule type" value="Genomic_DNA"/>
</dbReference>
<dbReference type="Proteomes" id="UP000786811">
    <property type="component" value="Unassembled WGS sequence"/>
</dbReference>
<gene>
    <name evidence="1" type="ORF">HICCMSTLAB_LOCUS6627</name>
</gene>
<keyword evidence="2" id="KW-1185">Reference proteome</keyword>
<evidence type="ECO:0000313" key="2">
    <source>
        <dbReference type="Proteomes" id="UP000786811"/>
    </source>
</evidence>
<name>A0A8J2HEN9_COTCN</name>
<protein>
    <recommendedName>
        <fullName evidence="3">Reverse transcriptase domain-containing protein</fullName>
    </recommendedName>
</protein>
<comment type="caution">
    <text evidence="1">The sequence shown here is derived from an EMBL/GenBank/DDBJ whole genome shotgun (WGS) entry which is preliminary data.</text>
</comment>
<reference evidence="1" key="1">
    <citation type="submission" date="2021-04" db="EMBL/GenBank/DDBJ databases">
        <authorList>
            <person name="Chebbi M.A.C M."/>
        </authorList>
    </citation>
    <scope>NUCLEOTIDE SEQUENCE</scope>
</reference>
<dbReference type="AlphaFoldDB" id="A0A8J2HEN9"/>
<dbReference type="OrthoDB" id="7989680at2759"/>
<accession>A0A8J2HEN9</accession>